<dbReference type="AlphaFoldDB" id="A0A161KCG3"/>
<reference evidence="1" key="1">
    <citation type="submission" date="2015-10" db="EMBL/GenBank/DDBJ databases">
        <authorList>
            <person name="Gilbert D.G."/>
        </authorList>
    </citation>
    <scope>NUCLEOTIDE SEQUENCE</scope>
</reference>
<dbReference type="EMBL" id="CZQC01000073">
    <property type="protein sequence ID" value="CUS43032.1"/>
    <property type="molecule type" value="Genomic_DNA"/>
</dbReference>
<proteinExistence type="predicted"/>
<evidence type="ECO:0000313" key="1">
    <source>
        <dbReference type="EMBL" id="CUS43032.1"/>
    </source>
</evidence>
<accession>A0A161KCG3</accession>
<sequence length="123" mass="14118">MTDQLPDLEIYIMKANPEAVHSWLASLFKVEIIKSAAGHHHYRCNDMDVFLNEGAEKNFASLWFKQNDTTWHTDLELARAAHSALETEIRCSAEGWKEGDENAASDNGWIKLNKGQEKSFEWH</sequence>
<protein>
    <submittedName>
        <fullName evidence="1">Uncharacterized protein</fullName>
    </submittedName>
</protein>
<gene>
    <name evidence="1" type="ORF">MGWOODY_Tha382</name>
</gene>
<organism evidence="1">
    <name type="scientific">hydrothermal vent metagenome</name>
    <dbReference type="NCBI Taxonomy" id="652676"/>
    <lineage>
        <taxon>unclassified sequences</taxon>
        <taxon>metagenomes</taxon>
        <taxon>ecological metagenomes</taxon>
    </lineage>
</organism>
<name>A0A161KCG3_9ZZZZ</name>